<evidence type="ECO:0000256" key="8">
    <source>
        <dbReference type="ARBA" id="ARBA00023004"/>
    </source>
</evidence>
<keyword evidence="8" id="KW-0408">Iron</keyword>
<evidence type="ECO:0000256" key="10">
    <source>
        <dbReference type="ARBA" id="ARBA00023077"/>
    </source>
</evidence>
<dbReference type="InterPro" id="IPR010105">
    <property type="entry name" value="TonB_sidphr_rcpt"/>
</dbReference>
<evidence type="ECO:0000256" key="14">
    <source>
        <dbReference type="PROSITE-ProRule" id="PRU01360"/>
    </source>
</evidence>
<dbReference type="NCBIfam" id="TIGR01783">
    <property type="entry name" value="TonB-siderophor"/>
    <property type="match status" value="1"/>
</dbReference>
<keyword evidence="4 14" id="KW-1134">Transmembrane beta strand</keyword>
<evidence type="ECO:0000256" key="5">
    <source>
        <dbReference type="ARBA" id="ARBA00022496"/>
    </source>
</evidence>
<feature type="domain" description="TonB-dependent receptor-like beta-barrel" evidence="17">
    <location>
        <begin position="216"/>
        <end position="654"/>
    </location>
</feature>
<evidence type="ECO:0000256" key="1">
    <source>
        <dbReference type="ARBA" id="ARBA00004571"/>
    </source>
</evidence>
<dbReference type="Gene3D" id="2.40.170.20">
    <property type="entry name" value="TonB-dependent receptor, beta-barrel domain"/>
    <property type="match status" value="1"/>
</dbReference>
<feature type="domain" description="TonB-dependent receptor plug" evidence="18">
    <location>
        <begin position="48"/>
        <end position="144"/>
    </location>
</feature>
<comment type="subcellular location">
    <subcellularLocation>
        <location evidence="1 14">Cell outer membrane</location>
        <topology evidence="1 14">Multi-pass membrane protein</topology>
    </subcellularLocation>
</comment>
<name>A0ABT1XSW5_9SPHN</name>
<evidence type="ECO:0000256" key="15">
    <source>
        <dbReference type="RuleBase" id="RU003357"/>
    </source>
</evidence>
<evidence type="ECO:0000256" key="16">
    <source>
        <dbReference type="SAM" id="MobiDB-lite"/>
    </source>
</evidence>
<organism evidence="19 20">
    <name type="scientific">Parerythrobacter lacustris</name>
    <dbReference type="NCBI Taxonomy" id="2969984"/>
    <lineage>
        <taxon>Bacteria</taxon>
        <taxon>Pseudomonadati</taxon>
        <taxon>Pseudomonadota</taxon>
        <taxon>Alphaproteobacteria</taxon>
        <taxon>Sphingomonadales</taxon>
        <taxon>Erythrobacteraceae</taxon>
        <taxon>Parerythrobacter</taxon>
    </lineage>
</organism>
<evidence type="ECO:0000256" key="4">
    <source>
        <dbReference type="ARBA" id="ARBA00022452"/>
    </source>
</evidence>
<evidence type="ECO:0000256" key="12">
    <source>
        <dbReference type="ARBA" id="ARBA00023170"/>
    </source>
</evidence>
<evidence type="ECO:0000256" key="9">
    <source>
        <dbReference type="ARBA" id="ARBA00023065"/>
    </source>
</evidence>
<dbReference type="InterPro" id="IPR012910">
    <property type="entry name" value="Plug_dom"/>
</dbReference>
<protein>
    <submittedName>
        <fullName evidence="19">TonB-dependent siderophore receptor</fullName>
    </submittedName>
</protein>
<gene>
    <name evidence="19" type="ORF">NSO95_12185</name>
</gene>
<dbReference type="InterPro" id="IPR000531">
    <property type="entry name" value="Beta-barrel_TonB"/>
</dbReference>
<keyword evidence="9" id="KW-0406">Ion transport</keyword>
<comment type="similarity">
    <text evidence="2 14 15">Belongs to the TonB-dependent receptor family.</text>
</comment>
<keyword evidence="10 15" id="KW-0798">TonB box</keyword>
<evidence type="ECO:0000256" key="6">
    <source>
        <dbReference type="ARBA" id="ARBA00022692"/>
    </source>
</evidence>
<dbReference type="EMBL" id="JANKHH010000007">
    <property type="protein sequence ID" value="MCR2834702.1"/>
    <property type="molecule type" value="Genomic_DNA"/>
</dbReference>
<evidence type="ECO:0000256" key="3">
    <source>
        <dbReference type="ARBA" id="ARBA00022448"/>
    </source>
</evidence>
<evidence type="ECO:0000256" key="11">
    <source>
        <dbReference type="ARBA" id="ARBA00023136"/>
    </source>
</evidence>
<accession>A0ABT1XSW5</accession>
<keyword evidence="5" id="KW-0410">Iron transport</keyword>
<sequence>MPGSASAETAADAPDRDYLPREIIVTGEQQEGYASDDGTTGTKTPTPLIDVPQTVAVITSDQLQDQAITQLGEALRYVPGVSLETGEGHRDEIFIRGQETTADFYLDGLRDDAQYYRSLYNVERIEVLKGANALIFGRGGGGGVVNRVSKTAQTDKTAVTAGGSVDNFGALDLSGDFNQPLGDNVALRLNGTYEEFDSHRDFYEGRFFGISPTLTARLGPDTKLVASYTYDDDSRVTDRGLPSLGGRPLEGFDKAFFGDPEFNRATNEAHIARLRIDQGLGGGWSANASVQYANYDKVYANLLPSSTNGTTVRLSGYEDYQDRENLIAQANLVGEFDTGGVSHTLLTGIEASSQDSFNGRRNVQFGTGTGPFTGSVDVPIARVLAIPAFSLAAPNRANDSELSVLSAYIQDQIAIGDHVELIAGLRWDRFDLETTNLAGTLTARVDEKVSPRVGLIVKPTEALSLYASYATSFLPQSGDQFFLIAPSDQAFEPEKFTNYEIGAKWLLTPDLFLTAALFQLDRTNTKGPSPTDPTLVALVGESRTKGIELNLVGEILPGWQANIGYTYLDGEIRTTTSSAPAGRRLEQLPEHQFTAWNHVELTDKFGVGLGLIYQDEQFASLSNAVTLPDYWRVDAAAYYDITDQVSVQLNIENLFDESYYPSAHGDNNIQPAEPFSARIGVRVRI</sequence>
<dbReference type="PANTHER" id="PTHR32552:SF68">
    <property type="entry name" value="FERRICHROME OUTER MEMBRANE TRANSPORTER_PHAGE RECEPTOR"/>
    <property type="match status" value="1"/>
</dbReference>
<keyword evidence="13 14" id="KW-0998">Cell outer membrane</keyword>
<dbReference type="Pfam" id="PF07715">
    <property type="entry name" value="Plug"/>
    <property type="match status" value="1"/>
</dbReference>
<evidence type="ECO:0000313" key="20">
    <source>
        <dbReference type="Proteomes" id="UP001206067"/>
    </source>
</evidence>
<dbReference type="PANTHER" id="PTHR32552">
    <property type="entry name" value="FERRICHROME IRON RECEPTOR-RELATED"/>
    <property type="match status" value="1"/>
</dbReference>
<evidence type="ECO:0000313" key="19">
    <source>
        <dbReference type="EMBL" id="MCR2834702.1"/>
    </source>
</evidence>
<dbReference type="Proteomes" id="UP001206067">
    <property type="component" value="Unassembled WGS sequence"/>
</dbReference>
<dbReference type="SUPFAM" id="SSF56935">
    <property type="entry name" value="Porins"/>
    <property type="match status" value="1"/>
</dbReference>
<dbReference type="Gene3D" id="2.170.130.10">
    <property type="entry name" value="TonB-dependent receptor, plug domain"/>
    <property type="match status" value="1"/>
</dbReference>
<proteinExistence type="inferred from homology"/>
<dbReference type="CDD" id="cd01347">
    <property type="entry name" value="ligand_gated_channel"/>
    <property type="match status" value="1"/>
</dbReference>
<evidence type="ECO:0000256" key="13">
    <source>
        <dbReference type="ARBA" id="ARBA00023237"/>
    </source>
</evidence>
<feature type="region of interest" description="Disordered" evidence="16">
    <location>
        <begin position="27"/>
        <end position="47"/>
    </location>
</feature>
<dbReference type="Pfam" id="PF00593">
    <property type="entry name" value="TonB_dep_Rec_b-barrel"/>
    <property type="match status" value="1"/>
</dbReference>
<keyword evidence="20" id="KW-1185">Reference proteome</keyword>
<keyword evidence="7" id="KW-0732">Signal</keyword>
<dbReference type="InterPro" id="IPR036942">
    <property type="entry name" value="Beta-barrel_TonB_sf"/>
</dbReference>
<keyword evidence="6 14" id="KW-0812">Transmembrane</keyword>
<keyword evidence="12 19" id="KW-0675">Receptor</keyword>
<feature type="compositionally biased region" description="Low complexity" evidence="16">
    <location>
        <begin position="36"/>
        <end position="47"/>
    </location>
</feature>
<keyword evidence="11 14" id="KW-0472">Membrane</keyword>
<reference evidence="19 20" key="1">
    <citation type="submission" date="2022-08" db="EMBL/GenBank/DDBJ databases">
        <title>Polyphasic taxonomy analysis of Qipengyuania sp.RS5-5.</title>
        <authorList>
            <person name="Xamxidin M."/>
            <person name="Wu M."/>
        </authorList>
    </citation>
    <scope>NUCLEOTIDE SEQUENCE [LARGE SCALE GENOMIC DNA]</scope>
    <source>
        <strain evidence="19 20">RS5-5</strain>
    </source>
</reference>
<comment type="caution">
    <text evidence="19">The sequence shown here is derived from an EMBL/GenBank/DDBJ whole genome shotgun (WGS) entry which is preliminary data.</text>
</comment>
<dbReference type="PROSITE" id="PS52016">
    <property type="entry name" value="TONB_DEPENDENT_REC_3"/>
    <property type="match status" value="1"/>
</dbReference>
<evidence type="ECO:0000256" key="7">
    <source>
        <dbReference type="ARBA" id="ARBA00022729"/>
    </source>
</evidence>
<dbReference type="InterPro" id="IPR039426">
    <property type="entry name" value="TonB-dep_rcpt-like"/>
</dbReference>
<evidence type="ECO:0000256" key="2">
    <source>
        <dbReference type="ARBA" id="ARBA00009810"/>
    </source>
</evidence>
<dbReference type="InterPro" id="IPR037066">
    <property type="entry name" value="Plug_dom_sf"/>
</dbReference>
<keyword evidence="3 14" id="KW-0813">Transport</keyword>
<evidence type="ECO:0000259" key="17">
    <source>
        <dbReference type="Pfam" id="PF00593"/>
    </source>
</evidence>
<evidence type="ECO:0000259" key="18">
    <source>
        <dbReference type="Pfam" id="PF07715"/>
    </source>
</evidence>